<protein>
    <submittedName>
        <fullName evidence="2">Uncharacterized protein</fullName>
    </submittedName>
</protein>
<dbReference type="PANTHER" id="PTHR36960">
    <property type="entry name" value="SI:DKEY-32E6.3"/>
    <property type="match status" value="1"/>
</dbReference>
<feature type="region of interest" description="Disordered" evidence="1">
    <location>
        <begin position="62"/>
        <end position="143"/>
    </location>
</feature>
<feature type="compositionally biased region" description="Basic and acidic residues" evidence="1">
    <location>
        <begin position="97"/>
        <end position="108"/>
    </location>
</feature>
<dbReference type="EMBL" id="CAXLJL010000134">
    <property type="protein sequence ID" value="CAL5132751.1"/>
    <property type="molecule type" value="Genomic_DNA"/>
</dbReference>
<dbReference type="PANTHER" id="PTHR36960:SF1">
    <property type="entry name" value="SI:DKEY-32E6.3"/>
    <property type="match status" value="1"/>
</dbReference>
<gene>
    <name evidence="2" type="ORF">CDAUBV1_LOCUS5591</name>
    <name evidence="3" type="ORF">CDAUBV1_LOCUS6357</name>
</gene>
<organism evidence="2 4">
    <name type="scientific">Calicophoron daubneyi</name>
    <name type="common">Rumen fluke</name>
    <name type="synonym">Paramphistomum daubneyi</name>
    <dbReference type="NCBI Taxonomy" id="300641"/>
    <lineage>
        <taxon>Eukaryota</taxon>
        <taxon>Metazoa</taxon>
        <taxon>Spiralia</taxon>
        <taxon>Lophotrochozoa</taxon>
        <taxon>Platyhelminthes</taxon>
        <taxon>Trematoda</taxon>
        <taxon>Digenea</taxon>
        <taxon>Plagiorchiida</taxon>
        <taxon>Pronocephalata</taxon>
        <taxon>Paramphistomoidea</taxon>
        <taxon>Paramphistomidae</taxon>
        <taxon>Calicophoron</taxon>
    </lineage>
</organism>
<evidence type="ECO:0000256" key="1">
    <source>
        <dbReference type="SAM" id="MobiDB-lite"/>
    </source>
</evidence>
<evidence type="ECO:0000313" key="3">
    <source>
        <dbReference type="EMBL" id="CAL5133072.1"/>
    </source>
</evidence>
<dbReference type="AlphaFoldDB" id="A0AAV2T911"/>
<reference evidence="2" key="1">
    <citation type="submission" date="2024-06" db="EMBL/GenBank/DDBJ databases">
        <authorList>
            <person name="Liu X."/>
            <person name="Lenzi L."/>
            <person name="Haldenby T S."/>
            <person name="Uol C."/>
        </authorList>
    </citation>
    <scope>NUCLEOTIDE SEQUENCE</scope>
</reference>
<evidence type="ECO:0000313" key="2">
    <source>
        <dbReference type="EMBL" id="CAL5132751.1"/>
    </source>
</evidence>
<dbReference type="EMBL" id="CAXLJL010000155">
    <property type="protein sequence ID" value="CAL5133072.1"/>
    <property type="molecule type" value="Genomic_DNA"/>
</dbReference>
<accession>A0AAV2T911</accession>
<evidence type="ECO:0000313" key="4">
    <source>
        <dbReference type="Proteomes" id="UP001497525"/>
    </source>
</evidence>
<proteinExistence type="predicted"/>
<dbReference type="Proteomes" id="UP001497525">
    <property type="component" value="Unassembled WGS sequence"/>
</dbReference>
<name>A0AAV2T911_CALDB</name>
<comment type="caution">
    <text evidence="2">The sequence shown here is derived from an EMBL/GenBank/DDBJ whole genome shotgun (WGS) entry which is preliminary data.</text>
</comment>
<sequence>MSCQEKRRLILHFDARNTLFVADKCYRLTVEEALNSYLTGLVWCEKIEAESQENENFGENGEIEVSDGISQPHHHHHDPLVTSKPHSRHADANGPDRPPKMQVLDEIKQNNGLIKPDDEDSSEKPTSKLDAETDDQTHQSVRQPYRGENFQELTPDELRQCQLNSTLWRCLPSSPCMRQPRPDAISIYKLLESQLVRKPADRGRLRKYLGNFTQTPQGRPFLELFKKHLEILRWPSEIVSDDQTNSHSKLTVVGKNKEHYHYLMPAFYRLITWLIKTHRNFAILIRTYGCDGPHILNAIDTYLQGHHPTEKMPGEEHKFKVDFSTWRLRRQDSDPKFTLFKDDGSAQPGPDAVTEQSGVYETWSSWDCATTVVDDFVYWQSNHYMHSAAKPFWFDPKDNRVHHILFDDNIRFEDDGSNGIDLLRLTDSPNESVRLPQEEAMKWENVYFVQADLLSIIRDKNYFIDRVQECENNLNKLQSQAA</sequence>
<feature type="compositionally biased region" description="Basic and acidic residues" evidence="1">
    <location>
        <begin position="122"/>
        <end position="137"/>
    </location>
</feature>